<dbReference type="Proteomes" id="UP001305521">
    <property type="component" value="Chromosome"/>
</dbReference>
<evidence type="ECO:0000313" key="1">
    <source>
        <dbReference type="EMBL" id="WPB83746.1"/>
    </source>
</evidence>
<organism evidence="1 2">
    <name type="scientific">Sediminicoccus rosea</name>
    <dbReference type="NCBI Taxonomy" id="1225128"/>
    <lineage>
        <taxon>Bacteria</taxon>
        <taxon>Pseudomonadati</taxon>
        <taxon>Pseudomonadota</taxon>
        <taxon>Alphaproteobacteria</taxon>
        <taxon>Acetobacterales</taxon>
        <taxon>Roseomonadaceae</taxon>
        <taxon>Sediminicoccus</taxon>
    </lineage>
</organism>
<proteinExistence type="predicted"/>
<protein>
    <submittedName>
        <fullName evidence="1">Uncharacterized protein</fullName>
    </submittedName>
</protein>
<evidence type="ECO:0000313" key="2">
    <source>
        <dbReference type="Proteomes" id="UP001305521"/>
    </source>
</evidence>
<keyword evidence="2" id="KW-1185">Reference proteome</keyword>
<sequence>MEVAPALPLRDAVLKWCSQPLVSDVQVAECRLTYAEHNHLGLILLSEREALRQPDRFDHASSGDYNALRTAWDCVLQDLRRRIESNALFVDGVRLAPERGTLPEEISNHWAADMSFDVMRNTISLGRDRFGAIRVSTTRIPLRSDRAGMEISAGAHPDSEPSTEAAASSAYPGRPFKLTKAGLYDLAPEDVVRLSDDTLLALLEEHARRVIGTPDAKLISPGKVSFLPIILRKMIHRAERGELLPRLADEGEYLAQWIASKVEHHHLPAAGTITRTLGRNYAVLKARSTAATQ</sequence>
<gene>
    <name evidence="1" type="ORF">R9Z33_16715</name>
</gene>
<accession>A0ABZ0PDT6</accession>
<dbReference type="RefSeq" id="WP_318647703.1">
    <property type="nucleotide sequence ID" value="NZ_CP137852.1"/>
</dbReference>
<name>A0ABZ0PDT6_9PROT</name>
<reference evidence="1 2" key="1">
    <citation type="submission" date="2023-11" db="EMBL/GenBank/DDBJ databases">
        <title>Arctic aerobic anoxygenic photoheterotroph Sediminicoccus rosea KRV36 adapts its photosynthesis to long days of polar summer.</title>
        <authorList>
            <person name="Tomasch J."/>
            <person name="Kopejtka K."/>
            <person name="Bily T."/>
            <person name="Gardiner A.T."/>
            <person name="Gardian Z."/>
            <person name="Shivaramu S."/>
            <person name="Koblizek M."/>
            <person name="Engelhardt F."/>
            <person name="Kaftan D."/>
        </authorList>
    </citation>
    <scope>NUCLEOTIDE SEQUENCE [LARGE SCALE GENOMIC DNA]</scope>
    <source>
        <strain evidence="1 2">R-30</strain>
    </source>
</reference>
<dbReference type="EMBL" id="CP137852">
    <property type="protein sequence ID" value="WPB83746.1"/>
    <property type="molecule type" value="Genomic_DNA"/>
</dbReference>